<evidence type="ECO:0000313" key="1">
    <source>
        <dbReference type="EMBL" id="KRL83683.1"/>
    </source>
</evidence>
<comment type="caution">
    <text evidence="1">The sequence shown here is derived from an EMBL/GenBank/DDBJ whole genome shotgun (WGS) entry which is preliminary data.</text>
</comment>
<sequence length="93" mass="10336">MIISDFLVLTTDLSPKLNVFLQSHGELLPTGVIRVLDEQVILLPLAKPFTLEKVRQNLGKAPHSLPIYALLNEEKRLIFGFKLTSQGLVLASN</sequence>
<proteinExistence type="predicted"/>
<name>A0A0R1TXY4_9LACO</name>
<dbReference type="STRING" id="1423724.FC32_GL000944"/>
<keyword evidence="2" id="KW-1185">Reference proteome</keyword>
<accession>A0A0R1TXY4</accession>
<dbReference type="PATRIC" id="fig|1423724.4.peg.985"/>
<dbReference type="RefSeq" id="WP_025086954.1">
    <property type="nucleotide sequence ID" value="NZ_AZFT01000053.1"/>
</dbReference>
<dbReference type="AlphaFoldDB" id="A0A0R1TXY4"/>
<reference evidence="1 2" key="1">
    <citation type="journal article" date="2015" name="Genome Announc.">
        <title>Expanding the biotechnology potential of lactobacilli through comparative genomics of 213 strains and associated genera.</title>
        <authorList>
            <person name="Sun Z."/>
            <person name="Harris H.M."/>
            <person name="McCann A."/>
            <person name="Guo C."/>
            <person name="Argimon S."/>
            <person name="Zhang W."/>
            <person name="Yang X."/>
            <person name="Jeffery I.B."/>
            <person name="Cooney J.C."/>
            <person name="Kagawa T.F."/>
            <person name="Liu W."/>
            <person name="Song Y."/>
            <person name="Salvetti E."/>
            <person name="Wrobel A."/>
            <person name="Rasinkangas P."/>
            <person name="Parkhill J."/>
            <person name="Rea M.C."/>
            <person name="O'Sullivan O."/>
            <person name="Ritari J."/>
            <person name="Douillard F.P."/>
            <person name="Paul Ross R."/>
            <person name="Yang R."/>
            <person name="Briner A.E."/>
            <person name="Felis G.E."/>
            <person name="de Vos W.M."/>
            <person name="Barrangou R."/>
            <person name="Klaenhammer T.R."/>
            <person name="Caufield P.W."/>
            <person name="Cui Y."/>
            <person name="Zhang H."/>
            <person name="O'Toole P.W."/>
        </authorList>
    </citation>
    <scope>NUCLEOTIDE SEQUENCE [LARGE SCALE GENOMIC DNA]</scope>
    <source>
        <strain evidence="1 2">DSM 16634</strain>
    </source>
</reference>
<evidence type="ECO:0000313" key="2">
    <source>
        <dbReference type="Proteomes" id="UP000051324"/>
    </source>
</evidence>
<dbReference type="EMBL" id="AZFT01000053">
    <property type="protein sequence ID" value="KRL83683.1"/>
    <property type="molecule type" value="Genomic_DNA"/>
</dbReference>
<dbReference type="eggNOG" id="ENOG5030AVJ">
    <property type="taxonomic scope" value="Bacteria"/>
</dbReference>
<gene>
    <name evidence="1" type="ORF">FC32_GL000944</name>
</gene>
<dbReference type="Proteomes" id="UP000051324">
    <property type="component" value="Unassembled WGS sequence"/>
</dbReference>
<organism evidence="1 2">
    <name type="scientific">Ligilactobacillus apodemi DSM 16634 = JCM 16172</name>
    <dbReference type="NCBI Taxonomy" id="1423724"/>
    <lineage>
        <taxon>Bacteria</taxon>
        <taxon>Bacillati</taxon>
        <taxon>Bacillota</taxon>
        <taxon>Bacilli</taxon>
        <taxon>Lactobacillales</taxon>
        <taxon>Lactobacillaceae</taxon>
        <taxon>Ligilactobacillus</taxon>
    </lineage>
</organism>
<protein>
    <submittedName>
        <fullName evidence="1">Uncharacterized protein</fullName>
    </submittedName>
</protein>